<evidence type="ECO:0000256" key="1">
    <source>
        <dbReference type="SAM" id="MobiDB-lite"/>
    </source>
</evidence>
<accession>A0A1I8I0B4</accession>
<dbReference type="InterPro" id="IPR019734">
    <property type="entry name" value="TPR_rpt"/>
</dbReference>
<organism evidence="3 4">
    <name type="scientific">Macrostomum lignano</name>
    <dbReference type="NCBI Taxonomy" id="282301"/>
    <lineage>
        <taxon>Eukaryota</taxon>
        <taxon>Metazoa</taxon>
        <taxon>Spiralia</taxon>
        <taxon>Lophotrochozoa</taxon>
        <taxon>Platyhelminthes</taxon>
        <taxon>Rhabditophora</taxon>
        <taxon>Macrostomorpha</taxon>
        <taxon>Macrostomida</taxon>
        <taxon>Macrostomidae</taxon>
        <taxon>Macrostomum</taxon>
    </lineage>
</organism>
<feature type="compositionally biased region" description="Basic and acidic residues" evidence="1">
    <location>
        <begin position="830"/>
        <end position="839"/>
    </location>
</feature>
<feature type="region of interest" description="Disordered" evidence="1">
    <location>
        <begin position="676"/>
        <end position="879"/>
    </location>
</feature>
<evidence type="ECO:0000313" key="4">
    <source>
        <dbReference type="WBParaSite" id="maker-uti_cns_0008898-snap-gene-0.6-mRNA-1"/>
    </source>
</evidence>
<keyword evidence="2" id="KW-0472">Membrane</keyword>
<dbReference type="Proteomes" id="UP000095280">
    <property type="component" value="Unplaced"/>
</dbReference>
<evidence type="ECO:0000256" key="2">
    <source>
        <dbReference type="SAM" id="Phobius"/>
    </source>
</evidence>
<feature type="compositionally biased region" description="Polar residues" evidence="1">
    <location>
        <begin position="901"/>
        <end position="910"/>
    </location>
</feature>
<dbReference type="InterPro" id="IPR024812">
    <property type="entry name" value="TPR_24"/>
</dbReference>
<feature type="transmembrane region" description="Helical" evidence="2">
    <location>
        <begin position="1155"/>
        <end position="1175"/>
    </location>
</feature>
<feature type="compositionally biased region" description="Polar residues" evidence="1">
    <location>
        <begin position="954"/>
        <end position="988"/>
    </location>
</feature>
<feature type="compositionally biased region" description="Basic and acidic residues" evidence="1">
    <location>
        <begin position="676"/>
        <end position="693"/>
    </location>
</feature>
<feature type="transmembrane region" description="Helical" evidence="2">
    <location>
        <begin position="1427"/>
        <end position="1446"/>
    </location>
</feature>
<sequence>RRVALSNRSGGQSEGAQTAIGLAWPDADSSWSAAPAGLPMLAVQSDKLQQAGRQMKPCSNSCGGCFCQIASCIGCLAAVCLRFVTSGADYWQPVPAQIKVDYSIQSTTTTAKKLPDNKMQRRVPSIRHSIWIRAAVQQQFSHGAIWHADSAANMKAVNLGARIAGHVQQAVSGWQAEPAAMQLFAADSQNFVDNAKWHFNSQRHHLREHLRQSEQVFTASLILTVTQSEGVQPELQTAIELHEIGAHGSAIHDWSGFDMKAMKNPHYREVENLLRLGSQRLRQELLAEALDCFQRAYRQAIKLADAAVIRSCAFNLGACMVAIGEYERAVRYLQLVLPSDAAEKPVPYIGDVHFNIGVAQERLNKGDTAHEAFRHAYVHYKKNEKHQLEVEVAFRIARYSESQASIQEARAYYKAAMEACRGDPTLTEWRLRSLVKFAFCSFILSDFEPATTLAESIADAHLIPSNESRVAILNEMGIALMNANKYGPAKECFEAGLQSVTAASSGESPDDSSGNSRDPMFQRAAFLQNIASALTALNRYDEAIGNYEEALAMFDASETANGLGRGHCYLNAAMCHARLAGHEHRTSARQLYEKALEFAKEAASYIKMSLFNVQHADDRKTQWQALEALGAMAFSDGDMQTASDRFAASLALLTEKDGKVHQDRIEAKLKQTQQFAEERARAEASPERHRVERVSSVQGSPARVRDRPAMSSTEGQQQQQMSSEVAGHAYENSQESYTSRSERTTDSLTGSSYSALSSGATDQNAAQQAGAAPAEPAAPSSKDNLSTQSEFASAAAAAPAQIPNQQLTRRPRSPGQSEAMRRPSLSIEAAAKDEDDKQQQEGVDQVDNSGVTGGKRRGSDSSCSSCSSYTSSSYTSYASSSEASVRNLDALRGPNAGAANNHEQPNSSTGGAVINGAAGDSATEGNTRRELEHMLYLRHIQDMERRQLEHQRLVQLQRQQAMKTNEQKNSNSNTTTDDQGNQTKSKTCPATAGATRMLASAKRVALAPSQQDMVSVSWPRGQFSFQQCVQHAGIRLAASQSVVTSSNASEKFNIDAVRLAAAGNLVQVASAPVAVSIERICHANSGQIIVTNSSRRIGLSVSLKHRIGQIRRSAVAVGAARHWEAATASVVITEFVYTVERRFTDNSRRCQFHRIVVVVVVVVGIAGEAVLTGHWPDSLGIFHSRQSVSVVVAGSAPHDIVDLFGANLVIVINGIIASAGSVARLAAMVTRSHCLDSVRVIFAIATVAKHFLIIIIISQLLRFLLLIIVSLDDIMRFLIFLIGSLKDLVRFLIFLIGSLKDLVRFLIFLIGSLKNLVRFLLFLIGSLKEIVRFLIFLIGSLKDLVRFLIFLIGSLKNLVRFLIFLIGSLRDLVRFLIFLISSLKDLVRFLIFLIGSLKDLRFLIFLIGSLRDLVRFLLFHIGSLKDLVRFLLFLISSFNNVTRFLLFLRYLNNVLRCLFNNIGGLETAVVGFAAAFVAADFVGASLTAGADLAVGFATGFEAAAAGATTPRLAVDAAAGAFLTAPVDAWVAAGAGLGDLEDLDATADVGFEDEEAAGALTAGAAAVGFALLTIDDFFAAEAAAGAVEVFFEVGAAAAAAACGPVYTGERKQSIDLASPRSNACNTCESSLLNVQSVAAIKRAHEIVHGGRAGRRLARNQAGLKLRPAAAATGQMAEQSAKSGRFGPI</sequence>
<dbReference type="SUPFAM" id="SSF48452">
    <property type="entry name" value="TPR-like"/>
    <property type="match status" value="2"/>
</dbReference>
<dbReference type="Pfam" id="PF13424">
    <property type="entry name" value="TPR_12"/>
    <property type="match status" value="1"/>
</dbReference>
<feature type="compositionally biased region" description="Polar residues" evidence="1">
    <location>
        <begin position="840"/>
        <end position="850"/>
    </location>
</feature>
<feature type="compositionally biased region" description="Low complexity" evidence="1">
    <location>
        <begin position="860"/>
        <end position="879"/>
    </location>
</feature>
<dbReference type="InterPro" id="IPR011990">
    <property type="entry name" value="TPR-like_helical_dom_sf"/>
</dbReference>
<feature type="transmembrane region" description="Helical" evidence="2">
    <location>
        <begin position="1458"/>
        <end position="1479"/>
    </location>
</feature>
<feature type="transmembrane region" description="Helical" evidence="2">
    <location>
        <begin position="1204"/>
        <end position="1226"/>
    </location>
</feature>
<feature type="compositionally biased region" description="Polar residues" evidence="1">
    <location>
        <begin position="710"/>
        <end position="723"/>
    </location>
</feature>
<name>A0A1I8I0B4_9PLAT</name>
<keyword evidence="3" id="KW-1185">Reference proteome</keyword>
<feature type="transmembrane region" description="Helical" evidence="2">
    <location>
        <begin position="1347"/>
        <end position="1369"/>
    </location>
</feature>
<feature type="region of interest" description="Disordered" evidence="1">
    <location>
        <begin position="892"/>
        <end position="926"/>
    </location>
</feature>
<keyword evidence="2" id="KW-0812">Transmembrane</keyword>
<proteinExistence type="predicted"/>
<dbReference type="PANTHER" id="PTHR47050">
    <property type="entry name" value="TETRATRICOPEPTIDE REPEAT PROTEIN 24"/>
    <property type="match status" value="1"/>
</dbReference>
<dbReference type="PANTHER" id="PTHR47050:SF1">
    <property type="entry name" value="TETRATRICOPEPTIDE REPEAT PROTEIN 24-LIKE"/>
    <property type="match status" value="1"/>
</dbReference>
<keyword evidence="2" id="KW-1133">Transmembrane helix</keyword>
<protein>
    <submittedName>
        <fullName evidence="4">TPR_REGION domain-containing protein</fullName>
    </submittedName>
</protein>
<dbReference type="WBParaSite" id="maker-uti_cns_0008898-snap-gene-0.6-mRNA-1">
    <property type="protein sequence ID" value="maker-uti_cns_0008898-snap-gene-0.6-mRNA-1"/>
    <property type="gene ID" value="maker-uti_cns_0008898-snap-gene-0.6"/>
</dbReference>
<reference evidence="4" key="1">
    <citation type="submission" date="2016-11" db="UniProtKB">
        <authorList>
            <consortium name="WormBaseParasite"/>
        </authorList>
    </citation>
    <scope>IDENTIFICATION</scope>
</reference>
<feature type="transmembrane region" description="Helical" evidence="2">
    <location>
        <begin position="1238"/>
        <end position="1257"/>
    </location>
</feature>
<feature type="compositionally biased region" description="Low complexity" evidence="1">
    <location>
        <begin position="746"/>
        <end position="779"/>
    </location>
</feature>
<dbReference type="Gene3D" id="1.25.40.10">
    <property type="entry name" value="Tetratricopeptide repeat domain"/>
    <property type="match status" value="2"/>
</dbReference>
<evidence type="ECO:0000313" key="3">
    <source>
        <dbReference type="Proteomes" id="UP000095280"/>
    </source>
</evidence>
<feature type="compositionally biased region" description="Polar residues" evidence="1">
    <location>
        <begin position="781"/>
        <end position="791"/>
    </location>
</feature>
<feature type="region of interest" description="Disordered" evidence="1">
    <location>
        <begin position="954"/>
        <end position="990"/>
    </location>
</feature>
<dbReference type="SMART" id="SM00028">
    <property type="entry name" value="TPR"/>
    <property type="match status" value="7"/>
</dbReference>